<dbReference type="AlphaFoldDB" id="A0A2H0N1P7"/>
<name>A0A2H0N1P7_9BACT</name>
<evidence type="ECO:0000313" key="3">
    <source>
        <dbReference type="Proteomes" id="UP000231139"/>
    </source>
</evidence>
<evidence type="ECO:0000256" key="1">
    <source>
        <dbReference type="SAM" id="Phobius"/>
    </source>
</evidence>
<keyword evidence="1" id="KW-1133">Transmembrane helix</keyword>
<feature type="transmembrane region" description="Helical" evidence="1">
    <location>
        <begin position="125"/>
        <end position="147"/>
    </location>
</feature>
<dbReference type="InterPro" id="IPR003832">
    <property type="entry name" value="DUF212"/>
</dbReference>
<dbReference type="SUPFAM" id="SSF48317">
    <property type="entry name" value="Acid phosphatase/Vanadium-dependent haloperoxidase"/>
    <property type="match status" value="1"/>
</dbReference>
<sequence>MEKFFEAILSNQPLIATLAAWFLAQSLKITIDFRREHKFDLKSFALPGGFPSSHAAAVSALAISCGLNFGFGSGLFALSTVLAGIIIYDAKVVRGAAGKQAEFLNKIIDVFYKEKEPKAERLKEILGHTPFEILFGILLGIFVAVLLNL</sequence>
<dbReference type="EMBL" id="PCWK01000007">
    <property type="protein sequence ID" value="PIR02808.1"/>
    <property type="molecule type" value="Genomic_DNA"/>
</dbReference>
<comment type="caution">
    <text evidence="2">The sequence shown here is derived from an EMBL/GenBank/DDBJ whole genome shotgun (WGS) entry which is preliminary data.</text>
</comment>
<evidence type="ECO:0000313" key="2">
    <source>
        <dbReference type="EMBL" id="PIR02808.1"/>
    </source>
</evidence>
<dbReference type="PANTHER" id="PTHR31446">
    <property type="entry name" value="ACID PHOSPHATASE/VANADIUM-DEPENDENT HALOPEROXIDASE-RELATED PROTEIN"/>
    <property type="match status" value="1"/>
</dbReference>
<dbReference type="PANTHER" id="PTHR31446:SF29">
    <property type="entry name" value="ACID PHOSPHATASE_VANADIUM-DEPENDENT HALOPEROXIDASE-RELATED PROTEIN"/>
    <property type="match status" value="1"/>
</dbReference>
<organism evidence="2 3">
    <name type="scientific">Candidatus Nealsonbacteria bacterium CG11_big_fil_rev_8_21_14_0_20_35_11</name>
    <dbReference type="NCBI Taxonomy" id="1974713"/>
    <lineage>
        <taxon>Bacteria</taxon>
        <taxon>Candidatus Nealsoniibacteriota</taxon>
    </lineage>
</organism>
<reference evidence="2 3" key="1">
    <citation type="submission" date="2017-09" db="EMBL/GenBank/DDBJ databases">
        <title>Depth-based differentiation of microbial function through sediment-hosted aquifers and enrichment of novel symbionts in the deep terrestrial subsurface.</title>
        <authorList>
            <person name="Probst A.J."/>
            <person name="Ladd B."/>
            <person name="Jarett J.K."/>
            <person name="Geller-Mcgrath D.E."/>
            <person name="Sieber C.M."/>
            <person name="Emerson J.B."/>
            <person name="Anantharaman K."/>
            <person name="Thomas B.C."/>
            <person name="Malmstrom R."/>
            <person name="Stieglmeier M."/>
            <person name="Klingl A."/>
            <person name="Woyke T."/>
            <person name="Ryan C.M."/>
            <person name="Banfield J.F."/>
        </authorList>
    </citation>
    <scope>NUCLEOTIDE SEQUENCE [LARGE SCALE GENOMIC DNA]</scope>
    <source>
        <strain evidence="2">CG11_big_fil_rev_8_21_14_0_20_35_11</strain>
    </source>
</reference>
<gene>
    <name evidence="2" type="ORF">COV62_00350</name>
</gene>
<dbReference type="InterPro" id="IPR036938">
    <property type="entry name" value="PAP2/HPO_sf"/>
</dbReference>
<accession>A0A2H0N1P7</accession>
<feature type="transmembrane region" description="Helical" evidence="1">
    <location>
        <begin position="69"/>
        <end position="90"/>
    </location>
</feature>
<proteinExistence type="predicted"/>
<dbReference type="Pfam" id="PF02681">
    <property type="entry name" value="DUF212"/>
    <property type="match status" value="1"/>
</dbReference>
<keyword evidence="1" id="KW-0472">Membrane</keyword>
<protein>
    <recommendedName>
        <fullName evidence="4">Acid phosphatase</fullName>
    </recommendedName>
</protein>
<evidence type="ECO:0008006" key="4">
    <source>
        <dbReference type="Google" id="ProtNLM"/>
    </source>
</evidence>
<dbReference type="Proteomes" id="UP000231139">
    <property type="component" value="Unassembled WGS sequence"/>
</dbReference>
<keyword evidence="1" id="KW-0812">Transmembrane</keyword>